<evidence type="ECO:0000313" key="2">
    <source>
        <dbReference type="EMBL" id="QRE00618.1"/>
    </source>
</evidence>
<organism evidence="2 3">
    <name type="scientific">Pseudomonas phage Itty13</name>
    <dbReference type="NCBI Taxonomy" id="2805750"/>
    <lineage>
        <taxon>Viruses</taxon>
        <taxon>Duplodnaviria</taxon>
        <taxon>Heunggongvirae</taxon>
        <taxon>Uroviricota</taxon>
        <taxon>Caudoviricetes</taxon>
        <taxon>Ittyvirus</taxon>
        <taxon>Ittyvirus itty13</taxon>
    </lineage>
</organism>
<sequence length="130" mass="14512">MNEKVTEVEREESEGFNLEQWIESKPAAFDRKAEYEEHIEPLVLALHQACRRHGLPFFAVITHTQQANGDTGAACSHHFPSMEHTPPEMLMLISASRRHLEGVMLVASGAMERHGTDEEPAEAPASETAH</sequence>
<dbReference type="EMBL" id="MW460249">
    <property type="protein sequence ID" value="QRE00618.1"/>
    <property type="molecule type" value="Genomic_DNA"/>
</dbReference>
<protein>
    <submittedName>
        <fullName evidence="2">Uncharacterized protein</fullName>
    </submittedName>
</protein>
<proteinExistence type="predicted"/>
<dbReference type="Proteomes" id="UP000610026">
    <property type="component" value="Segment"/>
</dbReference>
<evidence type="ECO:0000313" key="3">
    <source>
        <dbReference type="Proteomes" id="UP000610026"/>
    </source>
</evidence>
<dbReference type="GeneID" id="77947885"/>
<keyword evidence="3" id="KW-1185">Reference proteome</keyword>
<dbReference type="KEGG" id="vg:77947885"/>
<feature type="region of interest" description="Disordered" evidence="1">
    <location>
        <begin position="111"/>
        <end position="130"/>
    </location>
</feature>
<reference evidence="2" key="1">
    <citation type="submission" date="2021-01" db="EMBL/GenBank/DDBJ databases">
        <authorList>
            <person name="Ben Porat S."/>
            <person name="Alkalay-Oren S."/>
            <person name="Coppenhagen-Glazer S."/>
            <person name="Hazan R."/>
        </authorList>
    </citation>
    <scope>NUCLEOTIDE SEQUENCE</scope>
</reference>
<evidence type="ECO:0000256" key="1">
    <source>
        <dbReference type="SAM" id="MobiDB-lite"/>
    </source>
</evidence>
<name>A0A889IS90_9CAUD</name>
<dbReference type="RefSeq" id="YP_010671631.1">
    <property type="nucleotide sequence ID" value="NC_070969.1"/>
</dbReference>
<accession>A0A889IS90</accession>